<dbReference type="Proteomes" id="UP000886800">
    <property type="component" value="Unassembled WGS sequence"/>
</dbReference>
<name>A0A9D1WPY4_9FIRM</name>
<dbReference type="InterPro" id="IPR013114">
    <property type="entry name" value="FabA_FabZ"/>
</dbReference>
<dbReference type="EC" id="4.2.1.59" evidence="4"/>
<reference evidence="11" key="1">
    <citation type="journal article" date="2021" name="PeerJ">
        <title>Extensive microbial diversity within the chicken gut microbiome revealed by metagenomics and culture.</title>
        <authorList>
            <person name="Gilroy R."/>
            <person name="Ravi A."/>
            <person name="Getino M."/>
            <person name="Pursley I."/>
            <person name="Horton D.L."/>
            <person name="Alikhan N.F."/>
            <person name="Baker D."/>
            <person name="Gharbi K."/>
            <person name="Hall N."/>
            <person name="Watson M."/>
            <person name="Adriaenssens E.M."/>
            <person name="Foster-Nyarko E."/>
            <person name="Jarju S."/>
            <person name="Secka A."/>
            <person name="Antonio M."/>
            <person name="Oren A."/>
            <person name="Chaudhuri R.R."/>
            <person name="La Ragione R."/>
            <person name="Hildebrand F."/>
            <person name="Pallen M.J."/>
        </authorList>
    </citation>
    <scope>NUCLEOTIDE SEQUENCE</scope>
    <source>
        <strain evidence="11">CHK188-5543</strain>
    </source>
</reference>
<keyword evidence="5" id="KW-0963">Cytoplasm</keyword>
<comment type="similarity">
    <text evidence="3">Belongs to the thioester dehydratase family. FabZ subfamily.</text>
</comment>
<evidence type="ECO:0000256" key="7">
    <source>
        <dbReference type="ARBA" id="ARBA00022556"/>
    </source>
</evidence>
<evidence type="ECO:0000256" key="6">
    <source>
        <dbReference type="ARBA" id="ARBA00022516"/>
    </source>
</evidence>
<dbReference type="GO" id="GO:0016020">
    <property type="term" value="C:membrane"/>
    <property type="evidence" value="ECO:0007669"/>
    <property type="project" value="GOC"/>
</dbReference>
<protein>
    <recommendedName>
        <fullName evidence="4">3-hydroxyacyl-[acyl-carrier-protein] dehydratase</fullName>
        <ecNumber evidence="4">4.2.1.59</ecNumber>
    </recommendedName>
</protein>
<proteinExistence type="inferred from homology"/>
<dbReference type="CDD" id="cd01288">
    <property type="entry name" value="FabZ"/>
    <property type="match status" value="1"/>
</dbReference>
<dbReference type="InterPro" id="IPR029069">
    <property type="entry name" value="HotDog_dom_sf"/>
</dbReference>
<dbReference type="Pfam" id="PF07977">
    <property type="entry name" value="FabA"/>
    <property type="match status" value="1"/>
</dbReference>
<evidence type="ECO:0000256" key="10">
    <source>
        <dbReference type="ARBA" id="ARBA00025049"/>
    </source>
</evidence>
<organism evidence="11 12">
    <name type="scientific">Candidatus Anaerotruncus excrementipullorum</name>
    <dbReference type="NCBI Taxonomy" id="2838465"/>
    <lineage>
        <taxon>Bacteria</taxon>
        <taxon>Bacillati</taxon>
        <taxon>Bacillota</taxon>
        <taxon>Clostridia</taxon>
        <taxon>Eubacteriales</taxon>
        <taxon>Oscillospiraceae</taxon>
        <taxon>Anaerotruncus</taxon>
    </lineage>
</organism>
<dbReference type="AlphaFoldDB" id="A0A9D1WPY4"/>
<dbReference type="PANTHER" id="PTHR30272:SF1">
    <property type="entry name" value="3-HYDROXYACYL-[ACYL-CARRIER-PROTEIN] DEHYDRATASE"/>
    <property type="match status" value="1"/>
</dbReference>
<evidence type="ECO:0000256" key="9">
    <source>
        <dbReference type="ARBA" id="ARBA00023239"/>
    </source>
</evidence>
<evidence type="ECO:0000256" key="4">
    <source>
        <dbReference type="ARBA" id="ARBA00013167"/>
    </source>
</evidence>
<reference evidence="11" key="2">
    <citation type="submission" date="2021-04" db="EMBL/GenBank/DDBJ databases">
        <authorList>
            <person name="Gilroy R."/>
        </authorList>
    </citation>
    <scope>NUCLEOTIDE SEQUENCE</scope>
    <source>
        <strain evidence="11">CHK188-5543</strain>
    </source>
</reference>
<evidence type="ECO:0000256" key="5">
    <source>
        <dbReference type="ARBA" id="ARBA00022490"/>
    </source>
</evidence>
<evidence type="ECO:0000256" key="8">
    <source>
        <dbReference type="ARBA" id="ARBA00023098"/>
    </source>
</evidence>
<dbReference type="GO" id="GO:0005737">
    <property type="term" value="C:cytoplasm"/>
    <property type="evidence" value="ECO:0007669"/>
    <property type="project" value="UniProtKB-SubCell"/>
</dbReference>
<keyword evidence="7" id="KW-0441">Lipid A biosynthesis</keyword>
<evidence type="ECO:0000256" key="2">
    <source>
        <dbReference type="ARBA" id="ARBA00004496"/>
    </source>
</evidence>
<comment type="catalytic activity">
    <reaction evidence="1">
        <text>a (3R)-hydroxyacyl-[ACP] = a (2E)-enoyl-[ACP] + H2O</text>
        <dbReference type="Rhea" id="RHEA:13097"/>
        <dbReference type="Rhea" id="RHEA-COMP:9925"/>
        <dbReference type="Rhea" id="RHEA-COMP:9945"/>
        <dbReference type="ChEBI" id="CHEBI:15377"/>
        <dbReference type="ChEBI" id="CHEBI:78784"/>
        <dbReference type="ChEBI" id="CHEBI:78827"/>
        <dbReference type="EC" id="4.2.1.59"/>
    </reaction>
</comment>
<gene>
    <name evidence="11" type="primary">fabZ</name>
    <name evidence="11" type="ORF">H9736_00635</name>
</gene>
<dbReference type="Gene3D" id="3.10.129.10">
    <property type="entry name" value="Hotdog Thioesterase"/>
    <property type="match status" value="1"/>
</dbReference>
<comment type="caution">
    <text evidence="11">The sequence shown here is derived from an EMBL/GenBank/DDBJ whole genome shotgun (WGS) entry which is preliminary data.</text>
</comment>
<sequence length="144" mass="15699">MPLMDKDAIMQIIPHRDPFLLIDTVEELEPGKRVVATKTVGPESFWFQGHFPGHPVTPGVLTIEMLAQAGAVCALSLPENRGRLAVFAGIDKAKFRRQVVPGDTVRLEVELLKLRGSFGVGKALATVEGQRAAQAEITFALIDR</sequence>
<evidence type="ECO:0000313" key="12">
    <source>
        <dbReference type="Proteomes" id="UP000886800"/>
    </source>
</evidence>
<dbReference type="NCBIfam" id="NF000582">
    <property type="entry name" value="PRK00006.1"/>
    <property type="match status" value="1"/>
</dbReference>
<comment type="function">
    <text evidence="10">Involved in unsaturated fatty acids biosynthesis. Catalyzes the dehydration of short chain beta-hydroxyacyl-ACPs and long chain saturated and unsaturated beta-hydroxyacyl-ACPs.</text>
</comment>
<dbReference type="PANTHER" id="PTHR30272">
    <property type="entry name" value="3-HYDROXYACYL-[ACYL-CARRIER-PROTEIN] DEHYDRATASE"/>
    <property type="match status" value="1"/>
</dbReference>
<keyword evidence="8" id="KW-0443">Lipid metabolism</keyword>
<comment type="subcellular location">
    <subcellularLocation>
        <location evidence="2">Cytoplasm</location>
    </subcellularLocation>
</comment>
<evidence type="ECO:0000313" key="11">
    <source>
        <dbReference type="EMBL" id="HIX64732.1"/>
    </source>
</evidence>
<dbReference type="SUPFAM" id="SSF54637">
    <property type="entry name" value="Thioesterase/thiol ester dehydrase-isomerase"/>
    <property type="match status" value="1"/>
</dbReference>
<evidence type="ECO:0000256" key="1">
    <source>
        <dbReference type="ARBA" id="ARBA00001055"/>
    </source>
</evidence>
<keyword evidence="9 11" id="KW-0456">Lyase</keyword>
<dbReference type="EMBL" id="DXES01000012">
    <property type="protein sequence ID" value="HIX64732.1"/>
    <property type="molecule type" value="Genomic_DNA"/>
</dbReference>
<dbReference type="GO" id="GO:0009245">
    <property type="term" value="P:lipid A biosynthetic process"/>
    <property type="evidence" value="ECO:0007669"/>
    <property type="project" value="UniProtKB-KW"/>
</dbReference>
<dbReference type="GO" id="GO:0019171">
    <property type="term" value="F:(3R)-hydroxyacyl-[acyl-carrier-protein] dehydratase activity"/>
    <property type="evidence" value="ECO:0007669"/>
    <property type="project" value="UniProtKB-EC"/>
</dbReference>
<accession>A0A9D1WPY4</accession>
<evidence type="ECO:0000256" key="3">
    <source>
        <dbReference type="ARBA" id="ARBA00009174"/>
    </source>
</evidence>
<keyword evidence="6" id="KW-0444">Lipid biosynthesis</keyword>
<dbReference type="FunFam" id="3.10.129.10:FF:000001">
    <property type="entry name" value="3-hydroxyacyl-[acyl-carrier-protein] dehydratase FabZ"/>
    <property type="match status" value="1"/>
</dbReference>